<feature type="region of interest" description="Disordered" evidence="1">
    <location>
        <begin position="1"/>
        <end position="23"/>
    </location>
</feature>
<sequence>MTASGLLQAIFGPPKRRPTQDQRDAHEALVNALCMAAMARQERRYATARAYLGIAHRCHVFLVETVDVWP</sequence>
<gene>
    <name evidence="2" type="ORF">DI526_05755</name>
</gene>
<evidence type="ECO:0000256" key="1">
    <source>
        <dbReference type="SAM" id="MobiDB-lite"/>
    </source>
</evidence>
<dbReference type="EMBL" id="QFQZ01000012">
    <property type="protein sequence ID" value="PZR35792.1"/>
    <property type="molecule type" value="Genomic_DNA"/>
</dbReference>
<accession>A0A2W5V9C7</accession>
<evidence type="ECO:0000313" key="2">
    <source>
        <dbReference type="EMBL" id="PZR35792.1"/>
    </source>
</evidence>
<dbReference type="Proteomes" id="UP000249393">
    <property type="component" value="Unassembled WGS sequence"/>
</dbReference>
<name>A0A2W5V9C7_9CAUL</name>
<comment type="caution">
    <text evidence="2">The sequence shown here is derived from an EMBL/GenBank/DDBJ whole genome shotgun (WGS) entry which is preliminary data.</text>
</comment>
<protein>
    <submittedName>
        <fullName evidence="2">Uncharacterized protein</fullName>
    </submittedName>
</protein>
<reference evidence="2 3" key="1">
    <citation type="submission" date="2017-08" db="EMBL/GenBank/DDBJ databases">
        <title>Infants hospitalized years apart are colonized by the same room-sourced microbial strains.</title>
        <authorList>
            <person name="Brooks B."/>
            <person name="Olm M.R."/>
            <person name="Firek B.A."/>
            <person name="Baker R."/>
            <person name="Thomas B.C."/>
            <person name="Morowitz M.J."/>
            <person name="Banfield J.F."/>
        </authorList>
    </citation>
    <scope>NUCLEOTIDE SEQUENCE [LARGE SCALE GENOMIC DNA]</scope>
    <source>
        <strain evidence="2">S2_003_000_R2_4</strain>
    </source>
</reference>
<dbReference type="AlphaFoldDB" id="A0A2W5V9C7"/>
<organism evidence="2 3">
    <name type="scientific">Caulobacter segnis</name>
    <dbReference type="NCBI Taxonomy" id="88688"/>
    <lineage>
        <taxon>Bacteria</taxon>
        <taxon>Pseudomonadati</taxon>
        <taxon>Pseudomonadota</taxon>
        <taxon>Alphaproteobacteria</taxon>
        <taxon>Caulobacterales</taxon>
        <taxon>Caulobacteraceae</taxon>
        <taxon>Caulobacter</taxon>
    </lineage>
</organism>
<evidence type="ECO:0000313" key="3">
    <source>
        <dbReference type="Proteomes" id="UP000249393"/>
    </source>
</evidence>
<proteinExistence type="predicted"/>